<evidence type="ECO:0000259" key="6">
    <source>
        <dbReference type="PROSITE" id="PS51284"/>
    </source>
</evidence>
<dbReference type="InterPro" id="IPR008979">
    <property type="entry name" value="Galactose-bd-like_sf"/>
</dbReference>
<dbReference type="PANTHER" id="PTHR12936:SF0">
    <property type="entry name" value="ANAPHASE-PROMOTING COMPLEX SUBUNIT 10"/>
    <property type="match status" value="1"/>
</dbReference>
<evidence type="ECO:0000256" key="4">
    <source>
        <dbReference type="ARBA" id="ARBA00022786"/>
    </source>
</evidence>
<name>A0ABR1KLP6_9PEZI</name>
<keyword evidence="5" id="KW-0131">Cell cycle</keyword>
<evidence type="ECO:0000256" key="2">
    <source>
        <dbReference type="ARBA" id="ARBA00022618"/>
    </source>
</evidence>
<evidence type="ECO:0000256" key="1">
    <source>
        <dbReference type="ARBA" id="ARBA00006762"/>
    </source>
</evidence>
<keyword evidence="3" id="KW-0498">Mitosis</keyword>
<dbReference type="Gene3D" id="2.60.120.260">
    <property type="entry name" value="Galactose-binding domain-like"/>
    <property type="match status" value="1"/>
</dbReference>
<feature type="domain" description="DOC" evidence="6">
    <location>
        <begin position="1"/>
        <end position="163"/>
    </location>
</feature>
<feature type="non-terminal residue" evidence="7">
    <location>
        <position position="1"/>
    </location>
</feature>
<dbReference type="Proteomes" id="UP001363622">
    <property type="component" value="Unassembled WGS sequence"/>
</dbReference>
<dbReference type="InterPro" id="IPR004939">
    <property type="entry name" value="APC_su10/DOC_dom"/>
</dbReference>
<dbReference type="CDD" id="cd08366">
    <property type="entry name" value="APC10"/>
    <property type="match status" value="1"/>
</dbReference>
<evidence type="ECO:0000313" key="8">
    <source>
        <dbReference type="Proteomes" id="UP001363622"/>
    </source>
</evidence>
<gene>
    <name evidence="7" type="ORF">IWZ03DRAFT_310648</name>
</gene>
<dbReference type="PROSITE" id="PS51284">
    <property type="entry name" value="DOC"/>
    <property type="match status" value="1"/>
</dbReference>
<comment type="caution">
    <text evidence="7">The sequence shown here is derived from an EMBL/GenBank/DDBJ whole genome shotgun (WGS) entry which is preliminary data.</text>
</comment>
<evidence type="ECO:0000256" key="3">
    <source>
        <dbReference type="ARBA" id="ARBA00022776"/>
    </source>
</evidence>
<dbReference type="SMART" id="SM01337">
    <property type="entry name" value="APC10"/>
    <property type="match status" value="1"/>
</dbReference>
<dbReference type="EMBL" id="JBBPHU010000005">
    <property type="protein sequence ID" value="KAK7517421.1"/>
    <property type="molecule type" value="Genomic_DNA"/>
</dbReference>
<keyword evidence="4" id="KW-0833">Ubl conjugation pathway</keyword>
<reference evidence="7 8" key="1">
    <citation type="submission" date="2024-04" db="EMBL/GenBank/DDBJ databases">
        <title>Phyllosticta paracitricarpa is synonymous to the EU quarantine fungus P. citricarpa based on phylogenomic analyses.</title>
        <authorList>
            <consortium name="Lawrence Berkeley National Laboratory"/>
            <person name="Van Ingen-Buijs V.A."/>
            <person name="Van Westerhoven A.C."/>
            <person name="Haridas S."/>
            <person name="Skiadas P."/>
            <person name="Martin F."/>
            <person name="Groenewald J.Z."/>
            <person name="Crous P.W."/>
            <person name="Seidl M.F."/>
        </authorList>
    </citation>
    <scope>NUCLEOTIDE SEQUENCE [LARGE SCALE GENOMIC DNA]</scope>
    <source>
        <strain evidence="7 8">CBS 123371</strain>
    </source>
</reference>
<dbReference type="PANTHER" id="PTHR12936">
    <property type="entry name" value="ANAPHASE-PROMOTING COMPLEX 10"/>
    <property type="match status" value="1"/>
</dbReference>
<sequence length="182" mass="20389">IKEISSLASWSASSSKPGCGVAQLRLPSTTSFWQSDGPAPHYLNIHFFKVVEIVAMRIFLDFDQDESYTPKEIAFLAGMGEMDLQEWAVMHLVEPRGWINVDFDGRLPALRAMLVQVKIVENHQNGKDTHLRGLQIFAKDKMNREKKISAAKIAAISGADCSKKKAKMIPDMDLGFPEVELR</sequence>
<evidence type="ECO:0000313" key="7">
    <source>
        <dbReference type="EMBL" id="KAK7517421.1"/>
    </source>
</evidence>
<dbReference type="SUPFAM" id="SSF49785">
    <property type="entry name" value="Galactose-binding domain-like"/>
    <property type="match status" value="1"/>
</dbReference>
<dbReference type="Pfam" id="PF03256">
    <property type="entry name" value="ANAPC10"/>
    <property type="match status" value="1"/>
</dbReference>
<dbReference type="PIRSF" id="PIRSF028841">
    <property type="entry name" value="APC10_sub"/>
    <property type="match status" value="1"/>
</dbReference>
<comment type="similarity">
    <text evidence="1">Belongs to the APC10 family.</text>
</comment>
<accession>A0ABR1KLP6</accession>
<dbReference type="InterPro" id="IPR016901">
    <property type="entry name" value="APC10/Doc1"/>
</dbReference>
<keyword evidence="2" id="KW-0132">Cell division</keyword>
<organism evidence="7 8">
    <name type="scientific">Phyllosticta citriasiana</name>
    <dbReference type="NCBI Taxonomy" id="595635"/>
    <lineage>
        <taxon>Eukaryota</taxon>
        <taxon>Fungi</taxon>
        <taxon>Dikarya</taxon>
        <taxon>Ascomycota</taxon>
        <taxon>Pezizomycotina</taxon>
        <taxon>Dothideomycetes</taxon>
        <taxon>Dothideomycetes incertae sedis</taxon>
        <taxon>Botryosphaeriales</taxon>
        <taxon>Phyllostictaceae</taxon>
        <taxon>Phyllosticta</taxon>
    </lineage>
</organism>
<protein>
    <submittedName>
        <fullName evidence="7">Anaphase-promoting complex, subunit 10/DOC domain-containing protein</fullName>
    </submittedName>
</protein>
<evidence type="ECO:0000256" key="5">
    <source>
        <dbReference type="ARBA" id="ARBA00023306"/>
    </source>
</evidence>
<keyword evidence="8" id="KW-1185">Reference proteome</keyword>
<proteinExistence type="inferred from homology"/>